<dbReference type="InterPro" id="IPR015500">
    <property type="entry name" value="Peptidase_S8_subtilisin-rel"/>
</dbReference>
<dbReference type="PANTHER" id="PTHR43806">
    <property type="entry name" value="PEPTIDASE S8"/>
    <property type="match status" value="1"/>
</dbReference>
<keyword evidence="4 6" id="KW-0720">Serine protease</keyword>
<dbReference type="PROSITE" id="PS00136">
    <property type="entry name" value="SUBTILASE_ASP"/>
    <property type="match status" value="1"/>
</dbReference>
<dbReference type="eggNOG" id="KOG1153">
    <property type="taxonomic scope" value="Eukaryota"/>
</dbReference>
<gene>
    <name evidence="10" type="ORF">PCON_07960</name>
</gene>
<dbReference type="GO" id="GO:0004252">
    <property type="term" value="F:serine-type endopeptidase activity"/>
    <property type="evidence" value="ECO:0007669"/>
    <property type="project" value="UniProtKB-UniRule"/>
</dbReference>
<feature type="domain" description="Peptidase S8/S53" evidence="9">
    <location>
        <begin position="178"/>
        <end position="423"/>
    </location>
</feature>
<dbReference type="Gene3D" id="3.40.50.200">
    <property type="entry name" value="Peptidase S8/S53 domain"/>
    <property type="match status" value="1"/>
</dbReference>
<evidence type="ECO:0000256" key="6">
    <source>
        <dbReference type="PROSITE-ProRule" id="PRU01240"/>
    </source>
</evidence>
<evidence type="ECO:0000313" key="11">
    <source>
        <dbReference type="Proteomes" id="UP000018144"/>
    </source>
</evidence>
<sequence>MKLTISALILFAISILALPSPDSDGPSSLPGHFAVAAANVSEAAALSTEWTVIIDDEDPRSLDDLMAKMGVKRSDLTHIYDNSAFKGFSGRMAADNIQSMSTMSGLKIVEPVYGIKPMADYQSNAPWGLQRLSQKTNIKNAPPKNNSPGAGKNMYKYWFSGVVGVGGRGIKVKAKGLGKGVDIYVLDTGVFTEHEDFDGRAIAIDAGIPSHKGSLKDDDGHGTHVAGTAASTTFGVAKNANIISVKVLGEDGGNTADIIKGIEAMINRHEQRKKKPGFLGSVSNMSLGARHRSQSIEAALTAASRKGIHCVVAAGNDNKDSCTNSPAAILTNPDIPIISVGATDIHDKRAHFSNWGEDCTTLYAPGYVIASLWIGQMNWNAISGTSMACPHVAGLVAYMLSAHPELKDDAAGMKKLITDTATSIKIDKGTVKMAFNGVEDKEG</sequence>
<evidence type="ECO:0000256" key="5">
    <source>
        <dbReference type="PIRSR" id="PIRSR615500-1"/>
    </source>
</evidence>
<keyword evidence="3 6" id="KW-0378">Hydrolase</keyword>
<dbReference type="Pfam" id="PF00082">
    <property type="entry name" value="Peptidase_S8"/>
    <property type="match status" value="1"/>
</dbReference>
<dbReference type="InterPro" id="IPR023827">
    <property type="entry name" value="Peptidase_S8_Asp-AS"/>
</dbReference>
<dbReference type="PROSITE" id="PS51892">
    <property type="entry name" value="SUBTILASE"/>
    <property type="match status" value="1"/>
</dbReference>
<dbReference type="PRINTS" id="PR00723">
    <property type="entry name" value="SUBTILISIN"/>
</dbReference>
<dbReference type="STRING" id="1076935.U4L061"/>
<dbReference type="PROSITE" id="PS00137">
    <property type="entry name" value="SUBTILASE_HIS"/>
    <property type="match status" value="1"/>
</dbReference>
<name>U4L061_PYROM</name>
<feature type="chain" id="PRO_5004651780" evidence="8">
    <location>
        <begin position="18"/>
        <end position="443"/>
    </location>
</feature>
<dbReference type="OrthoDB" id="206201at2759"/>
<comment type="similarity">
    <text evidence="1 6 7">Belongs to the peptidase S8 family.</text>
</comment>
<accession>U4L061</accession>
<organism evidence="10 11">
    <name type="scientific">Pyronema omphalodes (strain CBS 100304)</name>
    <name type="common">Pyronema confluens</name>
    <dbReference type="NCBI Taxonomy" id="1076935"/>
    <lineage>
        <taxon>Eukaryota</taxon>
        <taxon>Fungi</taxon>
        <taxon>Dikarya</taxon>
        <taxon>Ascomycota</taxon>
        <taxon>Pezizomycotina</taxon>
        <taxon>Pezizomycetes</taxon>
        <taxon>Pezizales</taxon>
        <taxon>Pyronemataceae</taxon>
        <taxon>Pyronema</taxon>
    </lineage>
</organism>
<evidence type="ECO:0000256" key="7">
    <source>
        <dbReference type="RuleBase" id="RU003355"/>
    </source>
</evidence>
<protein>
    <submittedName>
        <fullName evidence="10">Similar to Subtilisin-like serine protease pepC acc. no. P33295</fullName>
    </submittedName>
</protein>
<dbReference type="InterPro" id="IPR023828">
    <property type="entry name" value="Peptidase_S8_Ser-AS"/>
</dbReference>
<evidence type="ECO:0000256" key="3">
    <source>
        <dbReference type="ARBA" id="ARBA00022801"/>
    </source>
</evidence>
<dbReference type="CDD" id="cd04077">
    <property type="entry name" value="Peptidases_S8_PCSK9_ProteinaseK_like"/>
    <property type="match status" value="1"/>
</dbReference>
<keyword evidence="8" id="KW-0732">Signal</keyword>
<dbReference type="InterPro" id="IPR022398">
    <property type="entry name" value="Peptidase_S8_His-AS"/>
</dbReference>
<reference evidence="10 11" key="1">
    <citation type="journal article" date="2013" name="PLoS Genet.">
        <title>The genome and development-dependent transcriptomes of Pyronema confluens: a window into fungal evolution.</title>
        <authorList>
            <person name="Traeger S."/>
            <person name="Altegoer F."/>
            <person name="Freitag M."/>
            <person name="Gabaldon T."/>
            <person name="Kempken F."/>
            <person name="Kumar A."/>
            <person name="Marcet-Houben M."/>
            <person name="Poggeler S."/>
            <person name="Stajich J.E."/>
            <person name="Nowrousian M."/>
        </authorList>
    </citation>
    <scope>NUCLEOTIDE SEQUENCE [LARGE SCALE GENOMIC DNA]</scope>
    <source>
        <strain evidence="11">CBS 100304</strain>
        <tissue evidence="10">Vegetative mycelium</tissue>
    </source>
</reference>
<dbReference type="GO" id="GO:0006508">
    <property type="term" value="P:proteolysis"/>
    <property type="evidence" value="ECO:0007669"/>
    <property type="project" value="UniProtKB-KW"/>
</dbReference>
<feature type="active site" description="Charge relay system" evidence="5 6">
    <location>
        <position position="386"/>
    </location>
</feature>
<dbReference type="InterPro" id="IPR050131">
    <property type="entry name" value="Peptidase_S8_subtilisin-like"/>
</dbReference>
<feature type="active site" description="Charge relay system" evidence="5 6">
    <location>
        <position position="187"/>
    </location>
</feature>
<dbReference type="PROSITE" id="PS00138">
    <property type="entry name" value="SUBTILASE_SER"/>
    <property type="match status" value="1"/>
</dbReference>
<feature type="active site" description="Charge relay system" evidence="5 6">
    <location>
        <position position="221"/>
    </location>
</feature>
<dbReference type="SUPFAM" id="SSF52743">
    <property type="entry name" value="Subtilisin-like"/>
    <property type="match status" value="1"/>
</dbReference>
<dbReference type="InterPro" id="IPR036852">
    <property type="entry name" value="Peptidase_S8/S53_dom_sf"/>
</dbReference>
<dbReference type="InterPro" id="IPR034193">
    <property type="entry name" value="PCSK9_ProteinaseK-like"/>
</dbReference>
<keyword evidence="11" id="KW-1185">Reference proteome</keyword>
<proteinExistence type="inferred from homology"/>
<feature type="signal peptide" evidence="8">
    <location>
        <begin position="1"/>
        <end position="17"/>
    </location>
</feature>
<dbReference type="EMBL" id="HF935410">
    <property type="protein sequence ID" value="CCX08367.1"/>
    <property type="molecule type" value="Genomic_DNA"/>
</dbReference>
<dbReference type="PANTHER" id="PTHR43806:SF11">
    <property type="entry name" value="CEREVISIN-RELATED"/>
    <property type="match status" value="1"/>
</dbReference>
<evidence type="ECO:0000259" key="9">
    <source>
        <dbReference type="Pfam" id="PF00082"/>
    </source>
</evidence>
<evidence type="ECO:0000256" key="4">
    <source>
        <dbReference type="ARBA" id="ARBA00022825"/>
    </source>
</evidence>
<keyword evidence="2 6" id="KW-0645">Protease</keyword>
<evidence type="ECO:0000313" key="10">
    <source>
        <dbReference type="EMBL" id="CCX08367.1"/>
    </source>
</evidence>
<dbReference type="OMA" id="CITTYAP"/>
<dbReference type="InterPro" id="IPR000209">
    <property type="entry name" value="Peptidase_S8/S53_dom"/>
</dbReference>
<evidence type="ECO:0000256" key="1">
    <source>
        <dbReference type="ARBA" id="ARBA00011073"/>
    </source>
</evidence>
<evidence type="ECO:0000256" key="8">
    <source>
        <dbReference type="SAM" id="SignalP"/>
    </source>
</evidence>
<dbReference type="Proteomes" id="UP000018144">
    <property type="component" value="Unassembled WGS sequence"/>
</dbReference>
<evidence type="ECO:0000256" key="2">
    <source>
        <dbReference type="ARBA" id="ARBA00022670"/>
    </source>
</evidence>
<dbReference type="AlphaFoldDB" id="U4L061"/>